<organism evidence="1 2">
    <name type="scientific">Romanomermis culicivorax</name>
    <name type="common">Nematode worm</name>
    <dbReference type="NCBI Taxonomy" id="13658"/>
    <lineage>
        <taxon>Eukaryota</taxon>
        <taxon>Metazoa</taxon>
        <taxon>Ecdysozoa</taxon>
        <taxon>Nematoda</taxon>
        <taxon>Enoplea</taxon>
        <taxon>Dorylaimia</taxon>
        <taxon>Mermithida</taxon>
        <taxon>Mermithoidea</taxon>
        <taxon>Mermithidae</taxon>
        <taxon>Romanomermis</taxon>
    </lineage>
</organism>
<dbReference type="AlphaFoldDB" id="A0A915JMA7"/>
<dbReference type="WBParaSite" id="nRc.2.0.1.t27243-RA">
    <property type="protein sequence ID" value="nRc.2.0.1.t27243-RA"/>
    <property type="gene ID" value="nRc.2.0.1.g27243"/>
</dbReference>
<proteinExistence type="predicted"/>
<evidence type="ECO:0000313" key="1">
    <source>
        <dbReference type="Proteomes" id="UP000887565"/>
    </source>
</evidence>
<accession>A0A915JMA7</accession>
<dbReference type="Proteomes" id="UP000887565">
    <property type="component" value="Unplaced"/>
</dbReference>
<evidence type="ECO:0000313" key="2">
    <source>
        <dbReference type="WBParaSite" id="nRc.2.0.1.t27243-RA"/>
    </source>
</evidence>
<sequence length="80" mass="9185">MGTLFRILLKSFERCALQSYGLVQSKAEYKVLGKSGWDGKRRIDRSRFIVNHHPLGPMFVAKFDLWIESFAGPSGAEYQF</sequence>
<name>A0A915JMA7_ROMCU</name>
<keyword evidence="1" id="KW-1185">Reference proteome</keyword>
<reference evidence="2" key="1">
    <citation type="submission" date="2022-11" db="UniProtKB">
        <authorList>
            <consortium name="WormBaseParasite"/>
        </authorList>
    </citation>
    <scope>IDENTIFICATION</scope>
</reference>
<protein>
    <submittedName>
        <fullName evidence="2">Uncharacterized protein</fullName>
    </submittedName>
</protein>